<dbReference type="PANTHER" id="PTHR31352:SF7">
    <property type="entry name" value="BETA-AMYLASE"/>
    <property type="match status" value="1"/>
</dbReference>
<keyword evidence="3 5" id="KW-0624">Polysaccharide degradation</keyword>
<evidence type="ECO:0000313" key="6">
    <source>
        <dbReference type="EMBL" id="KAJ4952407.1"/>
    </source>
</evidence>
<dbReference type="SUPFAM" id="SSF51445">
    <property type="entry name" value="(Trans)glycosidases"/>
    <property type="match status" value="1"/>
</dbReference>
<feature type="active site" description="Proton donor" evidence="4">
    <location>
        <position position="261"/>
    </location>
</feature>
<sequence length="549" mass="61707">MAIAYSPSPSSISASSCYSRSNPARLIRFPSNTGTVTCLKQHPARFSMSSCFNSSKPSGTGGSVSPDEEDIKYELQHRFSPPQRRKGAPVFVKLPLDALSLMGRTAGRKKLRMSMKALAAAGVEGVVVDVWWGNVEKDAPGNYDWRAYWDIVVMARDCKLKVRAVLAFHQCGTGPGDSYWISLPRWVCAEMDKNPDLAYCDRFGRRNREYISLGCDILPVLEGRSPVQTYSDFMRNFRDTFREFLGVIITEIQVGMGPAGELRYPSSPSQKLTWSWRSYELGEFQCYDKYMLSYLSARAQNVGIKKWGTGGLVRSGSLTQKPEETDFFNSNGAWRTAYGHFFLEWYSGMLLLHGERLCMAAETIFHGTGVNLSAKVAGLFWHYHTRSHPSELTAGYYNTSARDGYLPIISMFGRHGITLCCACFELLDQKEKKLNPTSSPEGFLKQLVLAAKACDVPLEGETSDSRIDDESLKNVLEMMMLYSDGLTDPSISFNFSRMNASLYESRNWIRFSNFVQHMSNVNDFQAKMNFTGDPPFISSVLASEAFAYW</sequence>
<dbReference type="PANTHER" id="PTHR31352">
    <property type="entry name" value="BETA-AMYLASE 1, CHLOROPLASTIC"/>
    <property type="match status" value="1"/>
</dbReference>
<dbReference type="AlphaFoldDB" id="A0A9Q0GUW0"/>
<dbReference type="EMBL" id="JAMYWD010000012">
    <property type="protein sequence ID" value="KAJ4952407.1"/>
    <property type="molecule type" value="Genomic_DNA"/>
</dbReference>
<dbReference type="Proteomes" id="UP001141806">
    <property type="component" value="Unassembled WGS sequence"/>
</dbReference>
<evidence type="ECO:0000313" key="7">
    <source>
        <dbReference type="Proteomes" id="UP001141806"/>
    </source>
</evidence>
<protein>
    <recommendedName>
        <fullName evidence="5">Beta-amylase</fullName>
        <ecNumber evidence="5">3.2.1.2</ecNumber>
    </recommendedName>
</protein>
<dbReference type="EC" id="3.2.1.2" evidence="5"/>
<dbReference type="PRINTS" id="PR00750">
    <property type="entry name" value="BETAAMYLASE"/>
</dbReference>
<dbReference type="InterPro" id="IPR001554">
    <property type="entry name" value="Glyco_hydro_14"/>
</dbReference>
<comment type="catalytic activity">
    <reaction evidence="5">
        <text>Hydrolysis of (1-&gt;4)-alpha-D-glucosidic linkages in polysaccharides so as to remove successive maltose units from the non-reducing ends of the chains.</text>
        <dbReference type="EC" id="3.2.1.2"/>
    </reaction>
</comment>
<dbReference type="GO" id="GO:0000272">
    <property type="term" value="P:polysaccharide catabolic process"/>
    <property type="evidence" value="ECO:0007669"/>
    <property type="project" value="UniProtKB-KW"/>
</dbReference>
<keyword evidence="7" id="KW-1185">Reference proteome</keyword>
<evidence type="ECO:0000256" key="3">
    <source>
        <dbReference type="ARBA" id="ARBA00023326"/>
    </source>
</evidence>
<evidence type="ECO:0000256" key="2">
    <source>
        <dbReference type="ARBA" id="ARBA00023277"/>
    </source>
</evidence>
<organism evidence="6 7">
    <name type="scientific">Protea cynaroides</name>
    <dbReference type="NCBI Taxonomy" id="273540"/>
    <lineage>
        <taxon>Eukaryota</taxon>
        <taxon>Viridiplantae</taxon>
        <taxon>Streptophyta</taxon>
        <taxon>Embryophyta</taxon>
        <taxon>Tracheophyta</taxon>
        <taxon>Spermatophyta</taxon>
        <taxon>Magnoliopsida</taxon>
        <taxon>Proteales</taxon>
        <taxon>Proteaceae</taxon>
        <taxon>Protea</taxon>
    </lineage>
</organism>
<evidence type="ECO:0000256" key="1">
    <source>
        <dbReference type="ARBA" id="ARBA00005652"/>
    </source>
</evidence>
<dbReference type="Gene3D" id="3.20.20.80">
    <property type="entry name" value="Glycosidases"/>
    <property type="match status" value="1"/>
</dbReference>
<name>A0A9Q0GUW0_9MAGN</name>
<comment type="caution">
    <text evidence="6">The sequence shown here is derived from an EMBL/GenBank/DDBJ whole genome shotgun (WGS) entry which is preliminary data.</text>
</comment>
<accession>A0A9Q0GUW0</accession>
<keyword evidence="2 5" id="KW-0119">Carbohydrate metabolism</keyword>
<dbReference type="Pfam" id="PF01373">
    <property type="entry name" value="Glyco_hydro_14"/>
    <property type="match status" value="1"/>
</dbReference>
<feature type="active site" description="Proton acceptor" evidence="4">
    <location>
        <position position="461"/>
    </location>
</feature>
<dbReference type="GO" id="GO:0016161">
    <property type="term" value="F:beta-amylase activity"/>
    <property type="evidence" value="ECO:0007669"/>
    <property type="project" value="UniProtKB-EC"/>
</dbReference>
<reference evidence="6" key="1">
    <citation type="journal article" date="2023" name="Plant J.">
        <title>The genome of the king protea, Protea cynaroides.</title>
        <authorList>
            <person name="Chang J."/>
            <person name="Duong T.A."/>
            <person name="Schoeman C."/>
            <person name="Ma X."/>
            <person name="Roodt D."/>
            <person name="Barker N."/>
            <person name="Li Z."/>
            <person name="Van de Peer Y."/>
            <person name="Mizrachi E."/>
        </authorList>
    </citation>
    <scope>NUCLEOTIDE SEQUENCE</scope>
    <source>
        <tissue evidence="6">Young leaves</tissue>
    </source>
</reference>
<comment type="similarity">
    <text evidence="1 5">Belongs to the glycosyl hydrolase 14 family.</text>
</comment>
<proteinExistence type="inferred from homology"/>
<evidence type="ECO:0000256" key="4">
    <source>
        <dbReference type="PIRSR" id="PIRSR601554-1"/>
    </source>
</evidence>
<evidence type="ECO:0000256" key="5">
    <source>
        <dbReference type="RuleBase" id="RU000509"/>
    </source>
</evidence>
<keyword evidence="5" id="KW-0326">Glycosidase</keyword>
<dbReference type="OrthoDB" id="1660156at2759"/>
<keyword evidence="5" id="KW-0378">Hydrolase</keyword>
<gene>
    <name evidence="6" type="ORF">NE237_029239</name>
</gene>
<dbReference type="InterPro" id="IPR017853">
    <property type="entry name" value="GH"/>
</dbReference>